<comment type="caution">
    <text evidence="2">The sequence shown here is derived from an EMBL/GenBank/DDBJ whole genome shotgun (WGS) entry which is preliminary data.</text>
</comment>
<feature type="region of interest" description="Disordered" evidence="1">
    <location>
        <begin position="177"/>
        <end position="205"/>
    </location>
</feature>
<evidence type="ECO:0000256" key="1">
    <source>
        <dbReference type="SAM" id="MobiDB-lite"/>
    </source>
</evidence>
<evidence type="ECO:0000313" key="3">
    <source>
        <dbReference type="Proteomes" id="UP001291623"/>
    </source>
</evidence>
<evidence type="ECO:0000313" key="2">
    <source>
        <dbReference type="EMBL" id="KAK4359525.1"/>
    </source>
</evidence>
<keyword evidence="3" id="KW-1185">Reference proteome</keyword>
<proteinExistence type="predicted"/>
<dbReference type="EMBL" id="JAVYJV010000011">
    <property type="protein sequence ID" value="KAK4359525.1"/>
    <property type="molecule type" value="Genomic_DNA"/>
</dbReference>
<dbReference type="AlphaFoldDB" id="A0AAE1RX36"/>
<dbReference type="Proteomes" id="UP001291623">
    <property type="component" value="Unassembled WGS sequence"/>
</dbReference>
<gene>
    <name evidence="2" type="ORF">RND71_021754</name>
</gene>
<reference evidence="2" key="1">
    <citation type="submission" date="2023-12" db="EMBL/GenBank/DDBJ databases">
        <title>Genome assembly of Anisodus tanguticus.</title>
        <authorList>
            <person name="Wang Y.-J."/>
        </authorList>
    </citation>
    <scope>NUCLEOTIDE SEQUENCE</scope>
    <source>
        <strain evidence="2">KB-2021</strain>
        <tissue evidence="2">Leaf</tissue>
    </source>
</reference>
<protein>
    <submittedName>
        <fullName evidence="2">Uncharacterized protein</fullName>
    </submittedName>
</protein>
<organism evidence="2 3">
    <name type="scientific">Anisodus tanguticus</name>
    <dbReference type="NCBI Taxonomy" id="243964"/>
    <lineage>
        <taxon>Eukaryota</taxon>
        <taxon>Viridiplantae</taxon>
        <taxon>Streptophyta</taxon>
        <taxon>Embryophyta</taxon>
        <taxon>Tracheophyta</taxon>
        <taxon>Spermatophyta</taxon>
        <taxon>Magnoliopsida</taxon>
        <taxon>eudicotyledons</taxon>
        <taxon>Gunneridae</taxon>
        <taxon>Pentapetalae</taxon>
        <taxon>asterids</taxon>
        <taxon>lamiids</taxon>
        <taxon>Solanales</taxon>
        <taxon>Solanaceae</taxon>
        <taxon>Solanoideae</taxon>
        <taxon>Hyoscyameae</taxon>
        <taxon>Anisodus</taxon>
    </lineage>
</organism>
<name>A0AAE1RX36_9SOLA</name>
<sequence length="205" mass="22633">MQVALKERFLPYYRRGGASQSMGQRMLCFDFVSRDPPQVGFESRVMGDYPASLEPGKVIINEFPSNSQPTYAIHGSEGERRSLLCLVFLEKVIRLMDFEGKEAFGGLIGAYHGGVFDWGEVTIPEDSSPDHSALLPAPLQTPEHTQFLTQKFQMASMLAAAKNSEEMQAIILKFAPSSSKQGSSSKEEEPEIDIEDNAAFGNNGF</sequence>
<accession>A0AAE1RX36</accession>